<organism evidence="1 2">
    <name type="scientific">Nicotiana tabacum</name>
    <name type="common">Common tobacco</name>
    <dbReference type="NCBI Taxonomy" id="4097"/>
    <lineage>
        <taxon>Eukaryota</taxon>
        <taxon>Viridiplantae</taxon>
        <taxon>Streptophyta</taxon>
        <taxon>Embryophyta</taxon>
        <taxon>Tracheophyta</taxon>
        <taxon>Spermatophyta</taxon>
        <taxon>Magnoliopsida</taxon>
        <taxon>eudicotyledons</taxon>
        <taxon>Gunneridae</taxon>
        <taxon>Pentapetalae</taxon>
        <taxon>asterids</taxon>
        <taxon>lamiids</taxon>
        <taxon>Solanales</taxon>
        <taxon>Solanaceae</taxon>
        <taxon>Nicotianoideae</taxon>
        <taxon>Nicotianeae</taxon>
        <taxon>Nicotiana</taxon>
    </lineage>
</organism>
<dbReference type="RefSeq" id="XP_075091063.1">
    <property type="nucleotide sequence ID" value="XM_075234962.1"/>
</dbReference>
<protein>
    <submittedName>
        <fullName evidence="2">Transcription factor bHLH30-like isoform X1</fullName>
    </submittedName>
</protein>
<proteinExistence type="predicted"/>
<name>A0AC58T1G0_TOBAC</name>
<evidence type="ECO:0000313" key="2">
    <source>
        <dbReference type="RefSeq" id="XP_075091063.1"/>
    </source>
</evidence>
<evidence type="ECO:0000313" key="1">
    <source>
        <dbReference type="Proteomes" id="UP000790787"/>
    </source>
</evidence>
<accession>A0AC58T1G0</accession>
<reference evidence="1" key="1">
    <citation type="journal article" date="2014" name="Nat. Commun.">
        <title>The tobacco genome sequence and its comparison with those of tomato and potato.</title>
        <authorList>
            <person name="Sierro N."/>
            <person name="Battey J.N."/>
            <person name="Ouadi S."/>
            <person name="Bakaher N."/>
            <person name="Bovet L."/>
            <person name="Willig A."/>
            <person name="Goepfert S."/>
            <person name="Peitsch M.C."/>
            <person name="Ivanov N.V."/>
        </authorList>
    </citation>
    <scope>NUCLEOTIDE SEQUENCE [LARGE SCALE GENOMIC DNA]</scope>
</reference>
<keyword evidence="1" id="KW-1185">Reference proteome</keyword>
<dbReference type="Proteomes" id="UP000790787">
    <property type="component" value="Chromosome 17"/>
</dbReference>
<gene>
    <name evidence="2" type="primary">LOC107771768</name>
</gene>
<reference evidence="2" key="2">
    <citation type="submission" date="2025-08" db="UniProtKB">
        <authorList>
            <consortium name="RefSeq"/>
        </authorList>
    </citation>
    <scope>IDENTIFICATION</scope>
    <source>
        <tissue evidence="2">Leaf</tissue>
    </source>
</reference>
<sequence length="254" mass="27953">MNCQISGNLGGFYENEANGVPQNLVLDSEKGELVKASGRVGKKTGKSEGKSIAALKSHSEAERRRRERINAHLATLRNLVPSSDKLGHWSKTDKMTLTTMDKAALLAEVICQVKQLKETASHVSESFFIPLDSDEIRVETIAENAGDGTCLFKASICCEYRPELLSDLRQVINSLNVNLVKSEISTLGSRVKNIFVFTNVIDGGHANIEAREILLTSARHAFSSVLDKVSAFPEYSTYSNKRQRISCFDTSSLL</sequence>